<dbReference type="PROSITE" id="PS50923">
    <property type="entry name" value="SUSHI"/>
    <property type="match status" value="1"/>
</dbReference>
<gene>
    <name evidence="4" type="ORF">MNOR_LOCUS2684</name>
</gene>
<evidence type="ECO:0000259" key="3">
    <source>
        <dbReference type="PROSITE" id="PS50923"/>
    </source>
</evidence>
<evidence type="ECO:0000256" key="1">
    <source>
        <dbReference type="ARBA" id="ARBA00023157"/>
    </source>
</evidence>
<evidence type="ECO:0000313" key="5">
    <source>
        <dbReference type="Proteomes" id="UP001497623"/>
    </source>
</evidence>
<dbReference type="InterPro" id="IPR000436">
    <property type="entry name" value="Sushi_SCR_CCP_dom"/>
</dbReference>
<comment type="caution">
    <text evidence="2">Lacks conserved residue(s) required for the propagation of feature annotation.</text>
</comment>
<dbReference type="AlphaFoldDB" id="A0AAV2PQA5"/>
<keyword evidence="5" id="KW-1185">Reference proteome</keyword>
<organism evidence="4 5">
    <name type="scientific">Meganyctiphanes norvegica</name>
    <name type="common">Northern krill</name>
    <name type="synonym">Thysanopoda norvegica</name>
    <dbReference type="NCBI Taxonomy" id="48144"/>
    <lineage>
        <taxon>Eukaryota</taxon>
        <taxon>Metazoa</taxon>
        <taxon>Ecdysozoa</taxon>
        <taxon>Arthropoda</taxon>
        <taxon>Crustacea</taxon>
        <taxon>Multicrustacea</taxon>
        <taxon>Malacostraca</taxon>
        <taxon>Eumalacostraca</taxon>
        <taxon>Eucarida</taxon>
        <taxon>Euphausiacea</taxon>
        <taxon>Euphausiidae</taxon>
        <taxon>Meganyctiphanes</taxon>
    </lineage>
</organism>
<dbReference type="Proteomes" id="UP001497623">
    <property type="component" value="Unassembled WGS sequence"/>
</dbReference>
<proteinExistence type="predicted"/>
<keyword evidence="2" id="KW-0768">Sushi</keyword>
<evidence type="ECO:0000313" key="4">
    <source>
        <dbReference type="EMBL" id="CAL4062434.1"/>
    </source>
</evidence>
<feature type="domain" description="Sushi" evidence="3">
    <location>
        <begin position="6"/>
        <end position="77"/>
    </location>
</feature>
<evidence type="ECO:0000256" key="2">
    <source>
        <dbReference type="PROSITE-ProRule" id="PRU00302"/>
    </source>
</evidence>
<sequence length="113" mass="12857">MPTCWPVCPQPEDVDKGATFNGVSKASRINSTIAWMKCEKETASWAQFFDETDQKELTCQDDHTWSPAVIDLPRCTHTFDLNEPKLLPNIVVEKTPCKHYQDDESIITKATIK</sequence>
<accession>A0AAV2PQA5</accession>
<dbReference type="Gene3D" id="2.10.70.10">
    <property type="entry name" value="Complement Module, domain 1"/>
    <property type="match status" value="1"/>
</dbReference>
<comment type="caution">
    <text evidence="4">The sequence shown here is derived from an EMBL/GenBank/DDBJ whole genome shotgun (WGS) entry which is preliminary data.</text>
</comment>
<keyword evidence="1" id="KW-1015">Disulfide bond</keyword>
<name>A0AAV2PQA5_MEGNR</name>
<protein>
    <recommendedName>
        <fullName evidence="3">Sushi domain-containing protein</fullName>
    </recommendedName>
</protein>
<reference evidence="4 5" key="1">
    <citation type="submission" date="2024-05" db="EMBL/GenBank/DDBJ databases">
        <authorList>
            <person name="Wallberg A."/>
        </authorList>
    </citation>
    <scope>NUCLEOTIDE SEQUENCE [LARGE SCALE GENOMIC DNA]</scope>
</reference>
<dbReference type="EMBL" id="CAXKWB010000846">
    <property type="protein sequence ID" value="CAL4062434.1"/>
    <property type="molecule type" value="Genomic_DNA"/>
</dbReference>